<dbReference type="KEGG" id="gms:SOIL9_52500"/>
<evidence type="ECO:0000313" key="1">
    <source>
        <dbReference type="EMBL" id="VTR92464.1"/>
    </source>
</evidence>
<dbReference type="Proteomes" id="UP000464178">
    <property type="component" value="Chromosome"/>
</dbReference>
<gene>
    <name evidence="1" type="ORF">SOIL9_52500</name>
</gene>
<evidence type="ECO:0000313" key="2">
    <source>
        <dbReference type="Proteomes" id="UP000464178"/>
    </source>
</evidence>
<organism evidence="1 2">
    <name type="scientific">Gemmata massiliana</name>
    <dbReference type="NCBI Taxonomy" id="1210884"/>
    <lineage>
        <taxon>Bacteria</taxon>
        <taxon>Pseudomonadati</taxon>
        <taxon>Planctomycetota</taxon>
        <taxon>Planctomycetia</taxon>
        <taxon>Gemmatales</taxon>
        <taxon>Gemmataceae</taxon>
        <taxon>Gemmata</taxon>
    </lineage>
</organism>
<accession>A0A6P2CXH5</accession>
<proteinExistence type="predicted"/>
<keyword evidence="2" id="KW-1185">Reference proteome</keyword>
<sequence length="209" mass="23576">MRARMRSVAECNRDIPHAPDESRVPTRPWFSRPMFEVSLGAERYGPVNSAGPLSQHKTHIPARHNTGSRVRISFGPRDEPGVNPCVGLCARLRDFSEEKFGVRDETLGFGSNPEMSRSNPRLLPRLEYGPKCLKTCRKRRQPGALTPGGARKPLCAIIPHLLTQLPEHNTPRTSKALHARDFSTRHPFQPPEIVELHEKWVGMCVVKRP</sequence>
<dbReference type="AlphaFoldDB" id="A0A6P2CXH5"/>
<name>A0A6P2CXH5_9BACT</name>
<reference evidence="1 2" key="1">
    <citation type="submission" date="2019-05" db="EMBL/GenBank/DDBJ databases">
        <authorList>
            <consortium name="Science for Life Laboratories"/>
        </authorList>
    </citation>
    <scope>NUCLEOTIDE SEQUENCE [LARGE SCALE GENOMIC DNA]</scope>
    <source>
        <strain evidence="1">Soil9</strain>
    </source>
</reference>
<dbReference type="EMBL" id="LR593886">
    <property type="protein sequence ID" value="VTR92464.1"/>
    <property type="molecule type" value="Genomic_DNA"/>
</dbReference>
<protein>
    <submittedName>
        <fullName evidence="1">Uncharacterized protein</fullName>
    </submittedName>
</protein>